<keyword evidence="1" id="KW-0732">Signal</keyword>
<dbReference type="PANTHER" id="PTHR46902:SF1">
    <property type="entry name" value="DOMON DOMAIN-CONTAINING PROTEIN FRRS1L"/>
    <property type="match status" value="1"/>
</dbReference>
<feature type="signal peptide" evidence="1">
    <location>
        <begin position="1"/>
        <end position="24"/>
    </location>
</feature>
<dbReference type="HOGENOM" id="CLU_1122332_0_0_1"/>
<keyword evidence="3" id="KW-1185">Reference proteome</keyword>
<evidence type="ECO:0008006" key="4">
    <source>
        <dbReference type="Google" id="ProtNLM"/>
    </source>
</evidence>
<dbReference type="OMA" id="THTAYIC"/>
<sequence>MDSRLYFTITLVVLAWLSASTCNATNHTNGTNVTTTAAAPTPTLIASTTVAPALVYNDTVSALEANLTNDGCGTVRLCAGQPSDCNPANSACTLLGAKAKGGNVFEFLLAGESEGYLGAVVSFDAALGGNDTTYICFNDNGQIKFTGASLENNVLTRKTVNANNVRGKITGKKMQCIFDATVDSSTARAARAPDAALGVVSGTYNSSSGSFGAPTTLIKTDPINLSNPNQTVTNNAATTASPDVTMTT</sequence>
<accession>H3CPP7</accession>
<dbReference type="Ensembl" id="ENSTNIT00000010411.1">
    <property type="protein sequence ID" value="ENSTNIP00000010230.1"/>
    <property type="gene ID" value="ENSTNIG00000007424.1"/>
</dbReference>
<dbReference type="Proteomes" id="UP000007303">
    <property type="component" value="Unassembled WGS sequence"/>
</dbReference>
<evidence type="ECO:0000313" key="3">
    <source>
        <dbReference type="Proteomes" id="UP000007303"/>
    </source>
</evidence>
<organism evidence="2 3">
    <name type="scientific">Tetraodon nigroviridis</name>
    <name type="common">Spotted green pufferfish</name>
    <name type="synonym">Chelonodon nigroviridis</name>
    <dbReference type="NCBI Taxonomy" id="99883"/>
    <lineage>
        <taxon>Eukaryota</taxon>
        <taxon>Metazoa</taxon>
        <taxon>Chordata</taxon>
        <taxon>Craniata</taxon>
        <taxon>Vertebrata</taxon>
        <taxon>Euteleostomi</taxon>
        <taxon>Actinopterygii</taxon>
        <taxon>Neopterygii</taxon>
        <taxon>Teleostei</taxon>
        <taxon>Neoteleostei</taxon>
        <taxon>Acanthomorphata</taxon>
        <taxon>Eupercaria</taxon>
        <taxon>Tetraodontiformes</taxon>
        <taxon>Tetradontoidea</taxon>
        <taxon>Tetraodontidae</taxon>
        <taxon>Tetraodon</taxon>
    </lineage>
</organism>
<dbReference type="GeneTree" id="ENSGT00510000051759"/>
<dbReference type="PANTHER" id="PTHR46902">
    <property type="entry name" value="DOMON DOMAIN-CONTAINING PROTEIN FRRS1L"/>
    <property type="match status" value="1"/>
</dbReference>
<name>H3CPP7_TETNG</name>
<proteinExistence type="predicted"/>
<dbReference type="InParanoid" id="H3CPP7"/>
<reference evidence="2" key="3">
    <citation type="submission" date="2025-09" db="UniProtKB">
        <authorList>
            <consortium name="Ensembl"/>
        </authorList>
    </citation>
    <scope>IDENTIFICATION</scope>
</reference>
<dbReference type="GO" id="GO:1900449">
    <property type="term" value="P:regulation of glutamate receptor signaling pathway"/>
    <property type="evidence" value="ECO:0007669"/>
    <property type="project" value="InterPro"/>
</dbReference>
<evidence type="ECO:0000256" key="1">
    <source>
        <dbReference type="SAM" id="SignalP"/>
    </source>
</evidence>
<feature type="chain" id="PRO_5003581114" description="Ferric-chelate reductase 1a" evidence="1">
    <location>
        <begin position="25"/>
        <end position="248"/>
    </location>
</feature>
<reference evidence="2" key="2">
    <citation type="submission" date="2025-08" db="UniProtKB">
        <authorList>
            <consortium name="Ensembl"/>
        </authorList>
    </citation>
    <scope>IDENTIFICATION</scope>
</reference>
<reference evidence="3" key="1">
    <citation type="journal article" date="2004" name="Nature">
        <title>Genome duplication in the teleost fish Tetraodon nigroviridis reveals the early vertebrate proto-karyotype.</title>
        <authorList>
            <person name="Jaillon O."/>
            <person name="Aury J.-M."/>
            <person name="Brunet F."/>
            <person name="Petit J.-L."/>
            <person name="Stange-Thomann N."/>
            <person name="Mauceli E."/>
            <person name="Bouneau L."/>
            <person name="Fischer C."/>
            <person name="Ozouf-Costaz C."/>
            <person name="Bernot A."/>
            <person name="Nicaud S."/>
            <person name="Jaffe D."/>
            <person name="Fisher S."/>
            <person name="Lutfalla G."/>
            <person name="Dossat C."/>
            <person name="Segurens B."/>
            <person name="Dasilva C."/>
            <person name="Salanoubat M."/>
            <person name="Levy M."/>
            <person name="Boudet N."/>
            <person name="Castellano S."/>
            <person name="Anthouard V."/>
            <person name="Jubin C."/>
            <person name="Castelli V."/>
            <person name="Katinka M."/>
            <person name="Vacherie B."/>
            <person name="Biemont C."/>
            <person name="Skalli Z."/>
            <person name="Cattolico L."/>
            <person name="Poulain J."/>
            <person name="De Berardinis V."/>
            <person name="Cruaud C."/>
            <person name="Duprat S."/>
            <person name="Brottier P."/>
            <person name="Coutanceau J.-P."/>
            <person name="Gouzy J."/>
            <person name="Parra G."/>
            <person name="Lardier G."/>
            <person name="Chapple C."/>
            <person name="McKernan K.J."/>
            <person name="McEwan P."/>
            <person name="Bosak S."/>
            <person name="Kellis M."/>
            <person name="Volff J.-N."/>
            <person name="Guigo R."/>
            <person name="Zody M.C."/>
            <person name="Mesirov J."/>
            <person name="Lindblad-Toh K."/>
            <person name="Birren B."/>
            <person name="Nusbaum C."/>
            <person name="Kahn D."/>
            <person name="Robinson-Rechavi M."/>
            <person name="Laudet V."/>
            <person name="Schachter V."/>
            <person name="Quetier F."/>
            <person name="Saurin W."/>
            <person name="Scarpelli C."/>
            <person name="Wincker P."/>
            <person name="Lander E.S."/>
            <person name="Weissenbach J."/>
            <person name="Roest Crollius H."/>
        </authorList>
    </citation>
    <scope>NUCLEOTIDE SEQUENCE [LARGE SCALE GENOMIC DNA]</scope>
</reference>
<dbReference type="AlphaFoldDB" id="H3CPP7"/>
<evidence type="ECO:0000313" key="2">
    <source>
        <dbReference type="Ensembl" id="ENSTNIP00000010230.1"/>
    </source>
</evidence>
<dbReference type="GO" id="GO:0099072">
    <property type="term" value="P:regulation of postsynaptic membrane neurotransmitter receptor levels"/>
    <property type="evidence" value="ECO:0007669"/>
    <property type="project" value="TreeGrafter"/>
</dbReference>
<dbReference type="InterPro" id="IPR042789">
    <property type="entry name" value="FRRS1L"/>
</dbReference>
<protein>
    <recommendedName>
        <fullName evidence="4">Ferric-chelate reductase 1a</fullName>
    </recommendedName>
</protein>